<dbReference type="EMBL" id="BAABGT010000123">
    <property type="protein sequence ID" value="GAA4560641.1"/>
    <property type="molecule type" value="Genomic_DNA"/>
</dbReference>
<dbReference type="Pfam" id="PF00561">
    <property type="entry name" value="Abhydrolase_1"/>
    <property type="match status" value="1"/>
</dbReference>
<dbReference type="SUPFAM" id="SSF53474">
    <property type="entry name" value="alpha/beta-Hydrolases"/>
    <property type="match status" value="1"/>
</dbReference>
<dbReference type="PANTHER" id="PTHR43433:SF5">
    <property type="entry name" value="AB HYDROLASE-1 DOMAIN-CONTAINING PROTEIN"/>
    <property type="match status" value="1"/>
</dbReference>
<accession>A0ABP8S5X7</accession>
<proteinExistence type="predicted"/>
<sequence>MNAERVTVDDGEVAVLVEGTGEQVLLVHGAVMAEALAPSSALLADRWRCARIHRRGFGESSRPANASTAADARDCLAVLDALGAPRAHVVGWSMGALVALETAATAPERTASLTLFEPPIMSVPAAGEMAALLGPVMEAWQAGDTDTALDRFMAAVWGPQWRRESDELIPGAVAAARRDAAATFEGDLVAATAWAPDPTLGAGLTCPVLTVGGAASGPFFAQGRRAVRDLLPQTRDVEVPGGNHSVPAVRAAEFAAIVSAFLTEPARVG</sequence>
<evidence type="ECO:0000313" key="3">
    <source>
        <dbReference type="Proteomes" id="UP001501598"/>
    </source>
</evidence>
<dbReference type="Gene3D" id="3.40.50.1820">
    <property type="entry name" value="alpha/beta hydrolase"/>
    <property type="match status" value="1"/>
</dbReference>
<protein>
    <submittedName>
        <fullName evidence="2">Alpha/beta fold hydrolase</fullName>
    </submittedName>
</protein>
<comment type="caution">
    <text evidence="2">The sequence shown here is derived from an EMBL/GenBank/DDBJ whole genome shotgun (WGS) entry which is preliminary data.</text>
</comment>
<evidence type="ECO:0000259" key="1">
    <source>
        <dbReference type="Pfam" id="PF00561"/>
    </source>
</evidence>
<feature type="domain" description="AB hydrolase-1" evidence="1">
    <location>
        <begin position="26"/>
        <end position="246"/>
    </location>
</feature>
<organism evidence="2 3">
    <name type="scientific">Pseudonocardia xishanensis</name>
    <dbReference type="NCBI Taxonomy" id="630995"/>
    <lineage>
        <taxon>Bacteria</taxon>
        <taxon>Bacillati</taxon>
        <taxon>Actinomycetota</taxon>
        <taxon>Actinomycetes</taxon>
        <taxon>Pseudonocardiales</taxon>
        <taxon>Pseudonocardiaceae</taxon>
        <taxon>Pseudonocardia</taxon>
    </lineage>
</organism>
<dbReference type="InterPro" id="IPR029058">
    <property type="entry name" value="AB_hydrolase_fold"/>
</dbReference>
<dbReference type="Proteomes" id="UP001501598">
    <property type="component" value="Unassembled WGS sequence"/>
</dbReference>
<dbReference type="InterPro" id="IPR000073">
    <property type="entry name" value="AB_hydrolase_1"/>
</dbReference>
<dbReference type="RefSeq" id="WP_345428675.1">
    <property type="nucleotide sequence ID" value="NZ_BAABGT010000123.1"/>
</dbReference>
<gene>
    <name evidence="2" type="ORF">GCM10023175_71040</name>
</gene>
<evidence type="ECO:0000313" key="2">
    <source>
        <dbReference type="EMBL" id="GAA4560641.1"/>
    </source>
</evidence>
<name>A0ABP8S5X7_9PSEU</name>
<dbReference type="PANTHER" id="PTHR43433">
    <property type="entry name" value="HYDROLASE, ALPHA/BETA FOLD FAMILY PROTEIN"/>
    <property type="match status" value="1"/>
</dbReference>
<reference evidence="3" key="1">
    <citation type="journal article" date="2019" name="Int. J. Syst. Evol. Microbiol.">
        <title>The Global Catalogue of Microorganisms (GCM) 10K type strain sequencing project: providing services to taxonomists for standard genome sequencing and annotation.</title>
        <authorList>
            <consortium name="The Broad Institute Genomics Platform"/>
            <consortium name="The Broad Institute Genome Sequencing Center for Infectious Disease"/>
            <person name="Wu L."/>
            <person name="Ma J."/>
        </authorList>
    </citation>
    <scope>NUCLEOTIDE SEQUENCE [LARGE SCALE GENOMIC DNA]</scope>
    <source>
        <strain evidence="3">JCM 17906</strain>
    </source>
</reference>
<dbReference type="GO" id="GO:0016787">
    <property type="term" value="F:hydrolase activity"/>
    <property type="evidence" value="ECO:0007669"/>
    <property type="project" value="UniProtKB-KW"/>
</dbReference>
<dbReference type="InterPro" id="IPR050471">
    <property type="entry name" value="AB_hydrolase"/>
</dbReference>
<keyword evidence="3" id="KW-1185">Reference proteome</keyword>
<keyword evidence="2" id="KW-0378">Hydrolase</keyword>